<dbReference type="AlphaFoldDB" id="A0A1F5LLU4"/>
<dbReference type="PANTHER" id="PTHR45348:SF7">
    <property type="entry name" value="ZINC BINDING OXIDOREDUCTASE, PUTATIVE-RELATED"/>
    <property type="match status" value="1"/>
</dbReference>
<dbReference type="InterPro" id="IPR020843">
    <property type="entry name" value="ER"/>
</dbReference>
<reference evidence="4 5" key="1">
    <citation type="journal article" date="2016" name="Sci. Rep.">
        <title>Penicillium arizonense, a new, genome sequenced fungal species, reveals a high chemical diversity in secreted metabolites.</title>
        <authorList>
            <person name="Grijseels S."/>
            <person name="Nielsen J.C."/>
            <person name="Randelovic M."/>
            <person name="Nielsen J."/>
            <person name="Nielsen K.F."/>
            <person name="Workman M."/>
            <person name="Frisvad J.C."/>
        </authorList>
    </citation>
    <scope>NUCLEOTIDE SEQUENCE [LARGE SCALE GENOMIC DNA]</scope>
    <source>
        <strain evidence="4 5">CBS 141311</strain>
    </source>
</reference>
<dbReference type="GO" id="GO:0016651">
    <property type="term" value="F:oxidoreductase activity, acting on NAD(P)H"/>
    <property type="evidence" value="ECO:0007669"/>
    <property type="project" value="InterPro"/>
</dbReference>
<dbReference type="STRING" id="1835702.A0A1F5LLU4"/>
<keyword evidence="2" id="KW-0560">Oxidoreductase</keyword>
<dbReference type="InterPro" id="IPR036291">
    <property type="entry name" value="NAD(P)-bd_dom_sf"/>
</dbReference>
<accession>A0A1F5LLU4</accession>
<dbReference type="InterPro" id="IPR047122">
    <property type="entry name" value="Trans-enoyl_RdTase-like"/>
</dbReference>
<evidence type="ECO:0000256" key="2">
    <source>
        <dbReference type="ARBA" id="ARBA00023002"/>
    </source>
</evidence>
<dbReference type="SUPFAM" id="SSF50129">
    <property type="entry name" value="GroES-like"/>
    <property type="match status" value="1"/>
</dbReference>
<dbReference type="InterPro" id="IPR013149">
    <property type="entry name" value="ADH-like_C"/>
</dbReference>
<dbReference type="Proteomes" id="UP000177622">
    <property type="component" value="Unassembled WGS sequence"/>
</dbReference>
<dbReference type="CDD" id="cd08249">
    <property type="entry name" value="enoyl_reductase_like"/>
    <property type="match status" value="1"/>
</dbReference>
<proteinExistence type="inferred from homology"/>
<name>A0A1F5LLU4_PENAI</name>
<dbReference type="RefSeq" id="XP_022489338.1">
    <property type="nucleotide sequence ID" value="XM_022631054.1"/>
</dbReference>
<evidence type="ECO:0000313" key="4">
    <source>
        <dbReference type="EMBL" id="OGE53901.1"/>
    </source>
</evidence>
<keyword evidence="5" id="KW-1185">Reference proteome</keyword>
<evidence type="ECO:0000256" key="1">
    <source>
        <dbReference type="ARBA" id="ARBA00008072"/>
    </source>
</evidence>
<dbReference type="GeneID" id="34575788"/>
<dbReference type="SUPFAM" id="SSF51735">
    <property type="entry name" value="NAD(P)-binding Rossmann-fold domains"/>
    <property type="match status" value="1"/>
</dbReference>
<protein>
    <recommendedName>
        <fullName evidence="3">Enoyl reductase (ER) domain-containing protein</fullName>
    </recommendedName>
</protein>
<dbReference type="InterPro" id="IPR013154">
    <property type="entry name" value="ADH-like_N"/>
</dbReference>
<comment type="similarity">
    <text evidence="1">Belongs to the zinc-containing alcohol dehydrogenase family.</text>
</comment>
<dbReference type="SMART" id="SM00829">
    <property type="entry name" value="PKS_ER"/>
    <property type="match status" value="1"/>
</dbReference>
<organism evidence="4 5">
    <name type="scientific">Penicillium arizonense</name>
    <dbReference type="NCBI Taxonomy" id="1835702"/>
    <lineage>
        <taxon>Eukaryota</taxon>
        <taxon>Fungi</taxon>
        <taxon>Dikarya</taxon>
        <taxon>Ascomycota</taxon>
        <taxon>Pezizomycotina</taxon>
        <taxon>Eurotiomycetes</taxon>
        <taxon>Eurotiomycetidae</taxon>
        <taxon>Eurotiales</taxon>
        <taxon>Aspergillaceae</taxon>
        <taxon>Penicillium</taxon>
    </lineage>
</organism>
<feature type="domain" description="Enoyl reductase (ER)" evidence="3">
    <location>
        <begin position="9"/>
        <end position="338"/>
    </location>
</feature>
<dbReference type="EMBL" id="LXJU01000007">
    <property type="protein sequence ID" value="OGE53901.1"/>
    <property type="molecule type" value="Genomic_DNA"/>
</dbReference>
<evidence type="ECO:0000259" key="3">
    <source>
        <dbReference type="SMART" id="SM00829"/>
    </source>
</evidence>
<dbReference type="OrthoDB" id="10257049at2759"/>
<dbReference type="Pfam" id="PF00107">
    <property type="entry name" value="ADH_zinc_N"/>
    <property type="match status" value="1"/>
</dbReference>
<evidence type="ECO:0000313" key="5">
    <source>
        <dbReference type="Proteomes" id="UP000177622"/>
    </source>
</evidence>
<dbReference type="Gene3D" id="3.90.180.10">
    <property type="entry name" value="Medium-chain alcohol dehydrogenases, catalytic domain"/>
    <property type="match status" value="1"/>
</dbReference>
<comment type="caution">
    <text evidence="4">The sequence shown here is derived from an EMBL/GenBank/DDBJ whole genome shotgun (WGS) entry which is preliminary data.</text>
</comment>
<dbReference type="Pfam" id="PF08240">
    <property type="entry name" value="ADH_N"/>
    <property type="match status" value="1"/>
</dbReference>
<sequence>MPHKAIWIDSFNQLSIREIKENYVPLEAETLIKVSFSGINPADLKHGIHMGVNDNVAGYDFSGTVVKAGPGSRFTAGDKVAGLTPAMNPRPHKNGAHQQYLIAPDPTVFPVPEHVSMELSATLGVAMRTAIDALFCVLGLPEPGSKSENPGALLIWGGASGVGTAAIQLASAAGISPILVTASPQNHETLKKLGATHCFNYRDEDVVDQIKLLMSKSGKPLAYAFDTIGNVGYAHMSDLCFSSCSEDAKVVSTIPHGKALICFATTAIDFSFESPNGRVTFAARLADAERTSRILEWAVTSLKSFAMPTLRTVSGYEAGIKAILESAKGTASFEKVVVAHDTVV</sequence>
<dbReference type="Gene3D" id="3.40.50.720">
    <property type="entry name" value="NAD(P)-binding Rossmann-like Domain"/>
    <property type="match status" value="1"/>
</dbReference>
<gene>
    <name evidence="4" type="ORF">PENARI_c007G08113</name>
</gene>
<dbReference type="PANTHER" id="PTHR45348">
    <property type="entry name" value="HYPOTHETICAL OXIDOREDUCTASE (EUROFUNG)"/>
    <property type="match status" value="1"/>
</dbReference>
<dbReference type="InterPro" id="IPR011032">
    <property type="entry name" value="GroES-like_sf"/>
</dbReference>